<reference evidence="1 2" key="1">
    <citation type="submission" date="2024-01" db="EMBL/GenBank/DDBJ databases">
        <title>The genomes of 5 underutilized Papilionoideae crops provide insights into root nodulation and disease resistanc.</title>
        <authorList>
            <person name="Jiang F."/>
        </authorList>
    </citation>
    <scope>NUCLEOTIDE SEQUENCE [LARGE SCALE GENOMIC DNA]</scope>
    <source>
        <strain evidence="1">DUOXIRENSHENG_FW03</strain>
        <tissue evidence="1">Leaves</tissue>
    </source>
</reference>
<sequence>MYNDLVRPTGIIMKNVAFSLLSWRRNDTGSCEFGFPGDFIEDADARILSAEEFERHVVKGVQYRGDD</sequence>
<dbReference type="AlphaFoldDB" id="A0AAN9RPN6"/>
<evidence type="ECO:0000313" key="1">
    <source>
        <dbReference type="EMBL" id="KAK7380269.1"/>
    </source>
</evidence>
<comment type="caution">
    <text evidence="1">The sequence shown here is derived from an EMBL/GenBank/DDBJ whole genome shotgun (WGS) entry which is preliminary data.</text>
</comment>
<protein>
    <submittedName>
        <fullName evidence="1">Uncharacterized protein</fullName>
    </submittedName>
</protein>
<gene>
    <name evidence="1" type="ORF">VNO78_32777</name>
</gene>
<dbReference type="Proteomes" id="UP001386955">
    <property type="component" value="Unassembled WGS sequence"/>
</dbReference>
<name>A0AAN9RPN6_PSOTE</name>
<proteinExistence type="predicted"/>
<evidence type="ECO:0000313" key="2">
    <source>
        <dbReference type="Proteomes" id="UP001386955"/>
    </source>
</evidence>
<keyword evidence="2" id="KW-1185">Reference proteome</keyword>
<organism evidence="1 2">
    <name type="scientific">Psophocarpus tetragonolobus</name>
    <name type="common">Winged bean</name>
    <name type="synonym">Dolichos tetragonolobus</name>
    <dbReference type="NCBI Taxonomy" id="3891"/>
    <lineage>
        <taxon>Eukaryota</taxon>
        <taxon>Viridiplantae</taxon>
        <taxon>Streptophyta</taxon>
        <taxon>Embryophyta</taxon>
        <taxon>Tracheophyta</taxon>
        <taxon>Spermatophyta</taxon>
        <taxon>Magnoliopsida</taxon>
        <taxon>eudicotyledons</taxon>
        <taxon>Gunneridae</taxon>
        <taxon>Pentapetalae</taxon>
        <taxon>rosids</taxon>
        <taxon>fabids</taxon>
        <taxon>Fabales</taxon>
        <taxon>Fabaceae</taxon>
        <taxon>Papilionoideae</taxon>
        <taxon>50 kb inversion clade</taxon>
        <taxon>NPAAA clade</taxon>
        <taxon>indigoferoid/millettioid clade</taxon>
        <taxon>Phaseoleae</taxon>
        <taxon>Psophocarpus</taxon>
    </lineage>
</organism>
<dbReference type="EMBL" id="JAYMYS010000009">
    <property type="protein sequence ID" value="KAK7380269.1"/>
    <property type="molecule type" value="Genomic_DNA"/>
</dbReference>
<accession>A0AAN9RPN6</accession>